<evidence type="ECO:0000313" key="3">
    <source>
        <dbReference type="Proteomes" id="UP000235728"/>
    </source>
</evidence>
<dbReference type="Proteomes" id="UP000235728">
    <property type="component" value="Unassembled WGS sequence"/>
</dbReference>
<feature type="region of interest" description="Disordered" evidence="1">
    <location>
        <begin position="71"/>
        <end position="91"/>
    </location>
</feature>
<proteinExistence type="predicted"/>
<evidence type="ECO:0000256" key="1">
    <source>
        <dbReference type="SAM" id="MobiDB-lite"/>
    </source>
</evidence>
<gene>
    <name evidence="2" type="ORF">BM221_006405</name>
</gene>
<reference evidence="2 3" key="1">
    <citation type="journal article" date="2016" name="Appl. Microbiol. Biotechnol.">
        <title>Characterization of T-DNA insertion mutants with decreased virulence in the entomopathogenic fungus Beauveria bassiana JEF-007.</title>
        <authorList>
            <person name="Kim S."/>
            <person name="Lee S.J."/>
            <person name="Nai Y.S."/>
            <person name="Yu J.S."/>
            <person name="Lee M.R."/>
            <person name="Yang Y.T."/>
            <person name="Kim J.S."/>
        </authorList>
    </citation>
    <scope>NUCLEOTIDE SEQUENCE [LARGE SCALE GENOMIC DNA]</scope>
    <source>
        <strain evidence="2 3">JEF-007</strain>
    </source>
</reference>
<accession>A0A2N6NLS6</accession>
<evidence type="ECO:0000313" key="2">
    <source>
        <dbReference type="EMBL" id="PMB68228.1"/>
    </source>
</evidence>
<sequence>MSVFYIDSLFHPAPSQTLTAGSFLIESGSYQEVEHIIEVAKTAFETLGEDLLYSMCLFQIGIRTSRAIHRGTPVAGAGTPDAGGSPTPRQT</sequence>
<dbReference type="AlphaFoldDB" id="A0A2N6NLS6"/>
<comment type="caution">
    <text evidence="2">The sequence shown here is derived from an EMBL/GenBank/DDBJ whole genome shotgun (WGS) entry which is preliminary data.</text>
</comment>
<protein>
    <submittedName>
        <fullName evidence="2">Uncharacterized protein</fullName>
    </submittedName>
</protein>
<dbReference type="EMBL" id="MRVG01000006">
    <property type="protein sequence ID" value="PMB68228.1"/>
    <property type="molecule type" value="Genomic_DNA"/>
</dbReference>
<name>A0A2N6NLS6_BEABA</name>
<organism evidence="2 3">
    <name type="scientific">Beauveria bassiana</name>
    <name type="common">White muscardine disease fungus</name>
    <name type="synonym">Tritirachium shiotae</name>
    <dbReference type="NCBI Taxonomy" id="176275"/>
    <lineage>
        <taxon>Eukaryota</taxon>
        <taxon>Fungi</taxon>
        <taxon>Dikarya</taxon>
        <taxon>Ascomycota</taxon>
        <taxon>Pezizomycotina</taxon>
        <taxon>Sordariomycetes</taxon>
        <taxon>Hypocreomycetidae</taxon>
        <taxon>Hypocreales</taxon>
        <taxon>Cordycipitaceae</taxon>
        <taxon>Beauveria</taxon>
    </lineage>
</organism>